<reference evidence="1 2" key="1">
    <citation type="submission" date="2014-08" db="EMBL/GenBank/DDBJ databases">
        <authorList>
            <person name="Hassan Y.I."/>
            <person name="Lepp D."/>
            <person name="Zhou T."/>
        </authorList>
    </citation>
    <scope>NUCLEOTIDE SEQUENCE [LARGE SCALE GENOMIC DNA]</scope>
    <source>
        <strain evidence="1 2">IFO13584</strain>
    </source>
</reference>
<comment type="caution">
    <text evidence="1">The sequence shown here is derived from an EMBL/GenBank/DDBJ whole genome shotgun (WGS) entry which is preliminary data.</text>
</comment>
<protein>
    <submittedName>
        <fullName evidence="1">Uncharacterized protein</fullName>
    </submittedName>
</protein>
<name>A0A087LY25_9HYPH</name>
<proteinExistence type="predicted"/>
<sequence>MLTKNTADDVCFGVINPALAVCVVTGSVNAADYVIAIGQPAAGFPLLDAPAHAAVGLCRKVFQEQSIHRAFEADVEA</sequence>
<dbReference type="AlphaFoldDB" id="A0A087LY25"/>
<evidence type="ECO:0000313" key="1">
    <source>
        <dbReference type="EMBL" id="KFL29528.1"/>
    </source>
</evidence>
<accession>A0A087LY25</accession>
<keyword evidence="2" id="KW-1185">Reference proteome</keyword>
<gene>
    <name evidence="1" type="ORF">JP75_20365</name>
</gene>
<dbReference type="EMBL" id="JQGC01000024">
    <property type="protein sequence ID" value="KFL29528.1"/>
    <property type="molecule type" value="Genomic_DNA"/>
</dbReference>
<evidence type="ECO:0000313" key="2">
    <source>
        <dbReference type="Proteomes" id="UP000028981"/>
    </source>
</evidence>
<dbReference type="Proteomes" id="UP000028981">
    <property type="component" value="Unassembled WGS sequence"/>
</dbReference>
<organism evidence="1 2">
    <name type="scientific">Devosia riboflavina</name>
    <dbReference type="NCBI Taxonomy" id="46914"/>
    <lineage>
        <taxon>Bacteria</taxon>
        <taxon>Pseudomonadati</taxon>
        <taxon>Pseudomonadota</taxon>
        <taxon>Alphaproteobacteria</taxon>
        <taxon>Hyphomicrobiales</taxon>
        <taxon>Devosiaceae</taxon>
        <taxon>Devosia</taxon>
    </lineage>
</organism>